<dbReference type="InterPro" id="IPR016947">
    <property type="entry name" value="UCP030140"/>
</dbReference>
<dbReference type="InterPro" id="IPR014871">
    <property type="entry name" value="dUTPase/dCTP_pyrophosphatase"/>
</dbReference>
<evidence type="ECO:0000313" key="2">
    <source>
        <dbReference type="Proteomes" id="UP000233482"/>
    </source>
</evidence>
<dbReference type="SUPFAM" id="SSF101386">
    <property type="entry name" value="all-alpha NTP pyrophosphatases"/>
    <property type="match status" value="1"/>
</dbReference>
<sequence length="175" mass="21055">MIKMTTELFEKFSKKQEELDSMIREKFGISEAEWKNYLNIQHSIALRVELHELVNECHDLWKYWKQKAVNPDRIIDELVDVIHFLHLILNKADFNTEYHVREINKYIPTEEQVKDVTDYLGDVCKINYLIKSDELHKTYAHLLVLADHYAFTLDDIEQAYDRKNAENHARQNRNY</sequence>
<reference evidence="1 2" key="1">
    <citation type="submission" date="2017-12" db="EMBL/GenBank/DDBJ databases">
        <title>Genomics of Macrococcus caseolyticus.</title>
        <authorList>
            <person name="MacFadyen A.C."/>
            <person name="Paterson G.K."/>
        </authorList>
    </citation>
    <scope>NUCLEOTIDE SEQUENCE [LARGE SCALE GENOMIC DNA]</scope>
    <source>
        <strain evidence="1 2">5788_EF188</strain>
    </source>
</reference>
<evidence type="ECO:0008006" key="3">
    <source>
        <dbReference type="Google" id="ProtNLM"/>
    </source>
</evidence>
<gene>
    <name evidence="1" type="ORF">CW686_01480</name>
</gene>
<name>A0A855H0V7_9STAP</name>
<dbReference type="Gene3D" id="1.10.4010.10">
    <property type="entry name" value="Type II deoxyuridine triphosphatase"/>
    <property type="match status" value="1"/>
</dbReference>
<comment type="caution">
    <text evidence="1">The sequence shown here is derived from an EMBL/GenBank/DDBJ whole genome shotgun (WGS) entry which is preliminary data.</text>
</comment>
<evidence type="ECO:0000313" key="1">
    <source>
        <dbReference type="EMBL" id="PKE27143.1"/>
    </source>
</evidence>
<dbReference type="CDD" id="cd11527">
    <property type="entry name" value="NTP-PPase_dUTPase"/>
    <property type="match status" value="1"/>
</dbReference>
<dbReference type="Proteomes" id="UP000233482">
    <property type="component" value="Unassembled WGS sequence"/>
</dbReference>
<dbReference type="Pfam" id="PF08761">
    <property type="entry name" value="dUTPase_2"/>
    <property type="match status" value="1"/>
</dbReference>
<accession>A0A855H0V7</accession>
<dbReference type="AlphaFoldDB" id="A0A855H0V7"/>
<dbReference type="RefSeq" id="WP_101041643.1">
    <property type="nucleotide sequence ID" value="NZ_PIWM01000001.1"/>
</dbReference>
<organism evidence="1 2">
    <name type="scientific">Macrococcoides caseolyticum</name>
    <dbReference type="NCBI Taxonomy" id="69966"/>
    <lineage>
        <taxon>Bacteria</taxon>
        <taxon>Bacillati</taxon>
        <taxon>Bacillota</taxon>
        <taxon>Bacilli</taxon>
        <taxon>Bacillales</taxon>
        <taxon>Staphylococcaceae</taxon>
        <taxon>Macrococcoides</taxon>
    </lineage>
</organism>
<dbReference type="EMBL" id="PIXC01000002">
    <property type="protein sequence ID" value="PKE27143.1"/>
    <property type="molecule type" value="Genomic_DNA"/>
</dbReference>
<protein>
    <recommendedName>
        <fullName evidence="3">dUTPase</fullName>
    </recommendedName>
</protein>
<proteinExistence type="predicted"/>
<dbReference type="PIRSF" id="PIRSF030140">
    <property type="entry name" value="UCP030140"/>
    <property type="match status" value="1"/>
</dbReference>